<keyword evidence="14" id="KW-1185">Reference proteome</keyword>
<dbReference type="Proteomes" id="UP000823561">
    <property type="component" value="Chromosome 4"/>
</dbReference>
<evidence type="ECO:0000256" key="3">
    <source>
        <dbReference type="ARBA" id="ARBA00022737"/>
    </source>
</evidence>
<keyword evidence="6" id="KW-0805">Transcription regulation</keyword>
<evidence type="ECO:0000259" key="12">
    <source>
        <dbReference type="PROSITE" id="PS50157"/>
    </source>
</evidence>
<keyword evidence="10" id="KW-0175">Coiled coil</keyword>
<feature type="compositionally biased region" description="Polar residues" evidence="11">
    <location>
        <begin position="341"/>
        <end position="355"/>
    </location>
</feature>
<dbReference type="GO" id="GO:0007094">
    <property type="term" value="P:mitotic spindle assembly checkpoint signaling"/>
    <property type="evidence" value="ECO:0007669"/>
    <property type="project" value="InterPro"/>
</dbReference>
<evidence type="ECO:0000256" key="5">
    <source>
        <dbReference type="ARBA" id="ARBA00022833"/>
    </source>
</evidence>
<keyword evidence="4 9" id="KW-0863">Zinc-finger</keyword>
<keyword evidence="7" id="KW-0804">Transcription</keyword>
<keyword evidence="3" id="KW-0677">Repeat</keyword>
<dbReference type="GO" id="GO:0008270">
    <property type="term" value="F:zinc ion binding"/>
    <property type="evidence" value="ECO:0007669"/>
    <property type="project" value="UniProtKB-KW"/>
</dbReference>
<evidence type="ECO:0000313" key="13">
    <source>
        <dbReference type="EMBL" id="KAG5282538.1"/>
    </source>
</evidence>
<keyword evidence="2" id="KW-0479">Metal-binding</keyword>
<dbReference type="GO" id="GO:0031519">
    <property type="term" value="C:PcG protein complex"/>
    <property type="evidence" value="ECO:0007669"/>
    <property type="project" value="TreeGrafter"/>
</dbReference>
<comment type="subcellular location">
    <subcellularLocation>
        <location evidence="1">Nucleus</location>
    </subcellularLocation>
</comment>
<feature type="compositionally biased region" description="Polar residues" evidence="11">
    <location>
        <begin position="196"/>
        <end position="209"/>
    </location>
</feature>
<proteinExistence type="predicted"/>
<evidence type="ECO:0000256" key="8">
    <source>
        <dbReference type="ARBA" id="ARBA00023242"/>
    </source>
</evidence>
<evidence type="ECO:0000256" key="4">
    <source>
        <dbReference type="ARBA" id="ARBA00022771"/>
    </source>
</evidence>
<comment type="caution">
    <text evidence="13">The sequence shown here is derived from an EMBL/GenBank/DDBJ whole genome shotgun (WGS) entry which is preliminary data.</text>
</comment>
<dbReference type="FunFam" id="3.30.160.60:FF:000286">
    <property type="entry name" value="Zinc finger protein 770"/>
    <property type="match status" value="1"/>
</dbReference>
<protein>
    <recommendedName>
        <fullName evidence="12">C2H2-type domain-containing protein</fullName>
    </recommendedName>
</protein>
<evidence type="ECO:0000256" key="2">
    <source>
        <dbReference type="ARBA" id="ARBA00022723"/>
    </source>
</evidence>
<gene>
    <name evidence="13" type="ORF">AALO_G00057140</name>
</gene>
<dbReference type="GO" id="GO:0005667">
    <property type="term" value="C:transcription regulator complex"/>
    <property type="evidence" value="ECO:0007669"/>
    <property type="project" value="TreeGrafter"/>
</dbReference>
<feature type="region of interest" description="Disordered" evidence="11">
    <location>
        <begin position="196"/>
        <end position="216"/>
    </location>
</feature>
<feature type="domain" description="C2H2-type" evidence="12">
    <location>
        <begin position="400"/>
        <end position="427"/>
    </location>
</feature>
<evidence type="ECO:0000256" key="10">
    <source>
        <dbReference type="SAM" id="Coils"/>
    </source>
</evidence>
<dbReference type="GO" id="GO:0000785">
    <property type="term" value="C:chromatin"/>
    <property type="evidence" value="ECO:0007669"/>
    <property type="project" value="TreeGrafter"/>
</dbReference>
<dbReference type="SMART" id="SM00355">
    <property type="entry name" value="ZnF_C2H2"/>
    <property type="match status" value="2"/>
</dbReference>
<feature type="region of interest" description="Disordered" evidence="11">
    <location>
        <begin position="247"/>
        <end position="274"/>
    </location>
</feature>
<evidence type="ECO:0000313" key="14">
    <source>
        <dbReference type="Proteomes" id="UP000823561"/>
    </source>
</evidence>
<dbReference type="AlphaFoldDB" id="A0AAV6H5J2"/>
<dbReference type="Pfam" id="PF05557">
    <property type="entry name" value="MAD"/>
    <property type="match status" value="1"/>
</dbReference>
<keyword evidence="5" id="KW-0862">Zinc</keyword>
<dbReference type="PROSITE" id="PS50157">
    <property type="entry name" value="ZINC_FINGER_C2H2_2"/>
    <property type="match status" value="2"/>
</dbReference>
<dbReference type="EMBL" id="JADWDJ010000004">
    <property type="protein sequence ID" value="KAG5282538.1"/>
    <property type="molecule type" value="Genomic_DNA"/>
</dbReference>
<dbReference type="GO" id="GO:0000981">
    <property type="term" value="F:DNA-binding transcription factor activity, RNA polymerase II-specific"/>
    <property type="evidence" value="ECO:0007669"/>
    <property type="project" value="TreeGrafter"/>
</dbReference>
<dbReference type="Pfam" id="PF00096">
    <property type="entry name" value="zf-C2H2"/>
    <property type="match status" value="1"/>
</dbReference>
<evidence type="ECO:0000256" key="9">
    <source>
        <dbReference type="PROSITE-ProRule" id="PRU00042"/>
    </source>
</evidence>
<name>A0AAV6H5J2_9TELE</name>
<feature type="coiled-coil region" evidence="10">
    <location>
        <begin position="93"/>
        <end position="141"/>
    </location>
</feature>
<evidence type="ECO:0000256" key="1">
    <source>
        <dbReference type="ARBA" id="ARBA00004123"/>
    </source>
</evidence>
<dbReference type="InterPro" id="IPR013087">
    <property type="entry name" value="Znf_C2H2_type"/>
</dbReference>
<dbReference type="Gene3D" id="3.30.160.60">
    <property type="entry name" value="Classic Zinc Finger"/>
    <property type="match status" value="2"/>
</dbReference>
<feature type="region of interest" description="Disordered" evidence="11">
    <location>
        <begin position="333"/>
        <end position="369"/>
    </location>
</feature>
<dbReference type="GO" id="GO:0000978">
    <property type="term" value="F:RNA polymerase II cis-regulatory region sequence-specific DNA binding"/>
    <property type="evidence" value="ECO:0007669"/>
    <property type="project" value="TreeGrafter"/>
</dbReference>
<feature type="compositionally biased region" description="Basic and acidic residues" evidence="11">
    <location>
        <begin position="259"/>
        <end position="272"/>
    </location>
</feature>
<evidence type="ECO:0000256" key="7">
    <source>
        <dbReference type="ARBA" id="ARBA00023163"/>
    </source>
</evidence>
<accession>A0AAV6H5J2</accession>
<dbReference type="PROSITE" id="PS00028">
    <property type="entry name" value="ZINC_FINGER_C2H2_1"/>
    <property type="match status" value="2"/>
</dbReference>
<keyword evidence="8" id="KW-0539">Nucleus</keyword>
<evidence type="ECO:0000256" key="11">
    <source>
        <dbReference type="SAM" id="MobiDB-lite"/>
    </source>
</evidence>
<reference evidence="13" key="1">
    <citation type="submission" date="2020-10" db="EMBL/GenBank/DDBJ databases">
        <title>Chromosome-scale genome assembly of the Allis shad, Alosa alosa.</title>
        <authorList>
            <person name="Margot Z."/>
            <person name="Christophe K."/>
            <person name="Cabau C."/>
            <person name="Louis A."/>
            <person name="Berthelot C."/>
            <person name="Parey E."/>
            <person name="Roest Crollius H."/>
            <person name="Montfort J."/>
            <person name="Robinson-Rechavi M."/>
            <person name="Bucao C."/>
            <person name="Bouchez O."/>
            <person name="Gislard M."/>
            <person name="Lluch J."/>
            <person name="Milhes M."/>
            <person name="Lampietro C."/>
            <person name="Lopez Roques C."/>
            <person name="Donnadieu C."/>
            <person name="Braasch I."/>
            <person name="Desvignes T."/>
            <person name="Postlethwait J."/>
            <person name="Bobe J."/>
            <person name="Guiguen Y."/>
        </authorList>
    </citation>
    <scope>NUCLEOTIDE SEQUENCE</scope>
    <source>
        <strain evidence="13">M-15738</strain>
        <tissue evidence="13">Blood</tissue>
    </source>
</reference>
<dbReference type="PANTHER" id="PTHR14003:SF19">
    <property type="entry name" value="YY2 TRANSCRIPTION FACTOR"/>
    <property type="match status" value="1"/>
</dbReference>
<dbReference type="PANTHER" id="PTHR14003">
    <property type="entry name" value="TRANSCRIPTIONAL REPRESSOR PROTEIN YY"/>
    <property type="match status" value="1"/>
</dbReference>
<dbReference type="InterPro" id="IPR036236">
    <property type="entry name" value="Znf_C2H2_sf"/>
</dbReference>
<dbReference type="SUPFAM" id="SSF57667">
    <property type="entry name" value="beta-beta-alpha zinc fingers"/>
    <property type="match status" value="1"/>
</dbReference>
<organism evidence="13 14">
    <name type="scientific">Alosa alosa</name>
    <name type="common">allis shad</name>
    <dbReference type="NCBI Taxonomy" id="278164"/>
    <lineage>
        <taxon>Eukaryota</taxon>
        <taxon>Metazoa</taxon>
        <taxon>Chordata</taxon>
        <taxon>Craniata</taxon>
        <taxon>Vertebrata</taxon>
        <taxon>Euteleostomi</taxon>
        <taxon>Actinopterygii</taxon>
        <taxon>Neopterygii</taxon>
        <taxon>Teleostei</taxon>
        <taxon>Clupei</taxon>
        <taxon>Clupeiformes</taxon>
        <taxon>Clupeoidei</taxon>
        <taxon>Clupeidae</taxon>
        <taxon>Alosa</taxon>
    </lineage>
</organism>
<sequence>MLGNFASAMQRSDGLLLVPLTLIVSDYGGHPRSSLMDEIHQHLGMSHKQACINLEKATQFITQAFQHEVGRNQELSMLIGRLEEREAESEKSLTEHVQSNRQLTLKIEELQKLLQEKDNSLTQANQTVALLKNELRDVQSQQSNHRPVQEVKEWLQSGESQLKQMKTPSSPLQSDQLRPAEETLFWSEPPISTNIQSSLVSSQEPSPLVSSDEENPLVRSNAKSQLVLFDGQPSQLLVWTDFQGPVSGIKEEEGSDRDEDYRQSVEGTDPKTEQTISSAADIKPELLQVQEKSNMAPVLCSKTDLSPSDQQALVQLRTVSVVLVDCCRTLGQQKTDDSNRKQPNTQASSLSSSETPAFPSMSHTETEKSKKHSCSVCGRNFHFRSQLRKHHYVHTGRRPHSCSLCGRGFTSLSDLKRHQYTHTGERPFQVYL</sequence>
<dbReference type="InterPro" id="IPR008672">
    <property type="entry name" value="Mad1"/>
</dbReference>
<evidence type="ECO:0000256" key="6">
    <source>
        <dbReference type="ARBA" id="ARBA00023015"/>
    </source>
</evidence>
<feature type="domain" description="C2H2-type" evidence="12">
    <location>
        <begin position="372"/>
        <end position="399"/>
    </location>
</feature>